<dbReference type="Proteomes" id="UP000295600">
    <property type="component" value="Unassembled WGS sequence"/>
</dbReference>
<organism evidence="2 3">
    <name type="scientific">Prevotella heparinolytica</name>
    <dbReference type="NCBI Taxonomy" id="28113"/>
    <lineage>
        <taxon>Bacteria</taxon>
        <taxon>Pseudomonadati</taxon>
        <taxon>Bacteroidota</taxon>
        <taxon>Bacteroidia</taxon>
        <taxon>Bacteroidales</taxon>
        <taxon>Bacteroidaceae</taxon>
        <taxon>Bacteroides</taxon>
    </lineage>
</organism>
<dbReference type="AlphaFoldDB" id="A0A4R2LPK3"/>
<comment type="caution">
    <text evidence="2">The sequence shown here is derived from an EMBL/GenBank/DDBJ whole genome shotgun (WGS) entry which is preliminary data.</text>
</comment>
<dbReference type="EMBL" id="SLXB01000002">
    <property type="protein sequence ID" value="TCO95931.1"/>
    <property type="molecule type" value="Genomic_DNA"/>
</dbReference>
<accession>A0A4R2LPK3</accession>
<name>A0A4R2LPK3_9BACE</name>
<dbReference type="Pfam" id="PF10137">
    <property type="entry name" value="CAP12-PCTIR_TIR"/>
    <property type="match status" value="1"/>
</dbReference>
<feature type="domain" description="CD-NTase-associated protein 12/Pycsar effector protein TIR" evidence="1">
    <location>
        <begin position="6"/>
        <end position="127"/>
    </location>
</feature>
<dbReference type="InterPro" id="IPR019302">
    <property type="entry name" value="CAP12/PCTIR_TIR_dom"/>
</dbReference>
<evidence type="ECO:0000313" key="3">
    <source>
        <dbReference type="Proteomes" id="UP000295600"/>
    </source>
</evidence>
<sequence>MNVRPKIFIGSSVEGIDFAEAIQQNLEQVADTTVWNQGIFSLSSNTLTDLLNSLEKHDFGVFIFKPDDKASIRNREDLNVIRDNVIFELGLYLGKLGSGRVFYMIPKDYPDLHLPSDLLGVIPGTYDYERVARDNNLKAIVAPFCSEVKACIKKMFFAKQIGVKRADFFNAFTKDFEEMLYKSKKMRLFFIHSRQWRENNENALRLFLKNKENKLLVFLPNIENEELISYITKNFSDGDVIIPLIQDAYRFFLRLKKDLDADVEIRCFNYFPTYSFYSFDDEAIVAMYPTTQRKKNVPTFRIFKDLVFWDFVEDDIDELIKNSTGISETIINQLI</sequence>
<evidence type="ECO:0000313" key="2">
    <source>
        <dbReference type="EMBL" id="TCO95931.1"/>
    </source>
</evidence>
<dbReference type="GO" id="GO:0050135">
    <property type="term" value="F:NADP+ nucleosidase activity"/>
    <property type="evidence" value="ECO:0007669"/>
    <property type="project" value="InterPro"/>
</dbReference>
<protein>
    <submittedName>
        <fullName evidence="2">Putative nucleotide-binding protein with TIR-like domain</fullName>
    </submittedName>
</protein>
<evidence type="ECO:0000259" key="1">
    <source>
        <dbReference type="Pfam" id="PF10137"/>
    </source>
</evidence>
<reference evidence="2 3" key="1">
    <citation type="submission" date="2019-03" db="EMBL/GenBank/DDBJ databases">
        <title>Genomic Encyclopedia of Type Strains, Phase IV (KMG-IV): sequencing the most valuable type-strain genomes for metagenomic binning, comparative biology and taxonomic classification.</title>
        <authorList>
            <person name="Goeker M."/>
        </authorList>
    </citation>
    <scope>NUCLEOTIDE SEQUENCE [LARGE SCALE GENOMIC DNA]</scope>
    <source>
        <strain evidence="2 3">DSM 23917</strain>
    </source>
</reference>
<proteinExistence type="predicted"/>
<gene>
    <name evidence="2" type="ORF">EV202_10230</name>
</gene>
<dbReference type="RefSeq" id="WP_131924963.1">
    <property type="nucleotide sequence ID" value="NZ_SLXB01000002.1"/>
</dbReference>